<evidence type="ECO:0000256" key="3">
    <source>
        <dbReference type="ARBA" id="ARBA00022771"/>
    </source>
</evidence>
<keyword evidence="9" id="KW-1185">Reference proteome</keyword>
<evidence type="ECO:0000256" key="4">
    <source>
        <dbReference type="ARBA" id="ARBA00022833"/>
    </source>
</evidence>
<keyword evidence="2" id="KW-0479">Metal-binding</keyword>
<dbReference type="PANTHER" id="PTHR45705">
    <property type="entry name" value="FI20236P1"/>
    <property type="match status" value="1"/>
</dbReference>
<dbReference type="PRINTS" id="PR00405">
    <property type="entry name" value="REVINTRACTNG"/>
</dbReference>
<evidence type="ECO:0000256" key="6">
    <source>
        <dbReference type="SAM" id="MobiDB-lite"/>
    </source>
</evidence>
<protein>
    <submittedName>
        <fullName evidence="8">BA75_00718T0</fullName>
    </submittedName>
</protein>
<feature type="compositionally biased region" description="Low complexity" evidence="6">
    <location>
        <begin position="237"/>
        <end position="254"/>
    </location>
</feature>
<name>A0A1B2J8D0_PICPA</name>
<keyword evidence="3 5" id="KW-0863">Zinc-finger</keyword>
<dbReference type="Proteomes" id="UP000094565">
    <property type="component" value="Chromosome 1"/>
</dbReference>
<sequence>MSSVKYGTRKVDSEKHQQILKALLKDPANKHCADCKVASHPRWASWNLGVFICIKCSGVHRSMGTHISKVKSVDLDVWTEEQLRSMCKWGNAKGNAYWEASLPDNYIPNEGKMANFIRTKYEMKKWTASKELPDPASISVVKKPVVESSSNTPSQIHTSANTQQDTLVSRPEPKKSNSRSLLDLDFGSKSSSSTSILSQPPPQDNSRPDLKKSILSLYSTPTSSQTFSPTPPHVSNSSQSFTQQLQPSPTTSQPVNSNALDSDLFKNVWS</sequence>
<dbReference type="AlphaFoldDB" id="A0A1B2J8D0"/>
<evidence type="ECO:0000313" key="9">
    <source>
        <dbReference type="Proteomes" id="UP000094565"/>
    </source>
</evidence>
<dbReference type="GO" id="GO:0006891">
    <property type="term" value="P:intra-Golgi vesicle-mediated transport"/>
    <property type="evidence" value="ECO:0007669"/>
    <property type="project" value="TreeGrafter"/>
</dbReference>
<dbReference type="InterPro" id="IPR038508">
    <property type="entry name" value="ArfGAP_dom_sf"/>
</dbReference>
<reference evidence="8 9" key="1">
    <citation type="submission" date="2016-02" db="EMBL/GenBank/DDBJ databases">
        <title>Comparative genomic and transcriptomic foundation for Pichia pastoris.</title>
        <authorList>
            <person name="Love K.R."/>
            <person name="Shah K.A."/>
            <person name="Whittaker C.A."/>
            <person name="Wu J."/>
            <person name="Bartlett M.C."/>
            <person name="Ma D."/>
            <person name="Leeson R.L."/>
            <person name="Priest M."/>
            <person name="Young S.K."/>
            <person name="Love J.C."/>
        </authorList>
    </citation>
    <scope>NUCLEOTIDE SEQUENCE [LARGE SCALE GENOMIC DNA]</scope>
    <source>
        <strain evidence="8 9">ATCC 28485</strain>
    </source>
</reference>
<dbReference type="FunFam" id="1.10.220.150:FF:000009">
    <property type="entry name" value="stromal membrane-associated protein 1 isoform X1"/>
    <property type="match status" value="1"/>
</dbReference>
<feature type="compositionally biased region" description="Low complexity" evidence="6">
    <location>
        <begin position="180"/>
        <end position="198"/>
    </location>
</feature>
<dbReference type="GO" id="GO:0006888">
    <property type="term" value="P:endoplasmic reticulum to Golgi vesicle-mediated transport"/>
    <property type="evidence" value="ECO:0007669"/>
    <property type="project" value="TreeGrafter"/>
</dbReference>
<dbReference type="InterPro" id="IPR051718">
    <property type="entry name" value="ARF_GTPase-activating"/>
</dbReference>
<dbReference type="EMBL" id="CP014584">
    <property type="protein sequence ID" value="ANZ74294.1"/>
    <property type="molecule type" value="Genomic_DNA"/>
</dbReference>
<dbReference type="CDD" id="cd08839">
    <property type="entry name" value="ArfGap_SMAP"/>
    <property type="match status" value="1"/>
</dbReference>
<dbReference type="PANTHER" id="PTHR45705:SF1">
    <property type="entry name" value="FI20236P1"/>
    <property type="match status" value="1"/>
</dbReference>
<feature type="compositionally biased region" description="Polar residues" evidence="6">
    <location>
        <begin position="151"/>
        <end position="167"/>
    </location>
</feature>
<dbReference type="GO" id="GO:0008270">
    <property type="term" value="F:zinc ion binding"/>
    <property type="evidence" value="ECO:0007669"/>
    <property type="project" value="UniProtKB-KW"/>
</dbReference>
<dbReference type="InterPro" id="IPR044732">
    <property type="entry name" value="ArfGAP_SMAP1-like"/>
</dbReference>
<dbReference type="Gene3D" id="1.10.220.150">
    <property type="entry name" value="Arf GTPase activating protein"/>
    <property type="match status" value="1"/>
</dbReference>
<gene>
    <name evidence="8" type="primary">AGE2</name>
    <name evidence="8" type="ORF">ATY40_BA7500718</name>
</gene>
<evidence type="ECO:0000256" key="1">
    <source>
        <dbReference type="ARBA" id="ARBA00022468"/>
    </source>
</evidence>
<keyword evidence="1" id="KW-0343">GTPase activation</keyword>
<evidence type="ECO:0000313" key="8">
    <source>
        <dbReference type="EMBL" id="ANZ74294.1"/>
    </source>
</evidence>
<evidence type="ECO:0000259" key="7">
    <source>
        <dbReference type="PROSITE" id="PS50115"/>
    </source>
</evidence>
<proteinExistence type="predicted"/>
<accession>A0A1B2J8D0</accession>
<dbReference type="SMART" id="SM00105">
    <property type="entry name" value="ArfGap"/>
    <property type="match status" value="1"/>
</dbReference>
<organism evidence="8 9">
    <name type="scientific">Komagataella pastoris</name>
    <name type="common">Yeast</name>
    <name type="synonym">Pichia pastoris</name>
    <dbReference type="NCBI Taxonomy" id="4922"/>
    <lineage>
        <taxon>Eukaryota</taxon>
        <taxon>Fungi</taxon>
        <taxon>Dikarya</taxon>
        <taxon>Ascomycota</taxon>
        <taxon>Saccharomycotina</taxon>
        <taxon>Pichiomycetes</taxon>
        <taxon>Pichiales</taxon>
        <taxon>Pichiaceae</taxon>
        <taxon>Komagataella</taxon>
    </lineage>
</organism>
<feature type="region of interest" description="Disordered" evidence="6">
    <location>
        <begin position="148"/>
        <end position="270"/>
    </location>
</feature>
<feature type="domain" description="Arf-GAP" evidence="7">
    <location>
        <begin position="17"/>
        <end position="135"/>
    </location>
</feature>
<dbReference type="PROSITE" id="PS50115">
    <property type="entry name" value="ARFGAP"/>
    <property type="match status" value="1"/>
</dbReference>
<evidence type="ECO:0000256" key="2">
    <source>
        <dbReference type="ARBA" id="ARBA00022723"/>
    </source>
</evidence>
<feature type="compositionally biased region" description="Low complexity" evidence="6">
    <location>
        <begin position="219"/>
        <end position="228"/>
    </location>
</feature>
<dbReference type="GO" id="GO:0005737">
    <property type="term" value="C:cytoplasm"/>
    <property type="evidence" value="ECO:0007669"/>
    <property type="project" value="TreeGrafter"/>
</dbReference>
<dbReference type="InterPro" id="IPR037278">
    <property type="entry name" value="ARFGAP/RecO"/>
</dbReference>
<keyword evidence="4" id="KW-0862">Zinc</keyword>
<dbReference type="InterPro" id="IPR001164">
    <property type="entry name" value="ArfGAP_dom"/>
</dbReference>
<evidence type="ECO:0000256" key="5">
    <source>
        <dbReference type="PROSITE-ProRule" id="PRU00288"/>
    </source>
</evidence>
<dbReference type="GO" id="GO:0005096">
    <property type="term" value="F:GTPase activator activity"/>
    <property type="evidence" value="ECO:0007669"/>
    <property type="project" value="UniProtKB-KW"/>
</dbReference>
<dbReference type="OrthoDB" id="10266696at2759"/>
<dbReference type="SUPFAM" id="SSF57863">
    <property type="entry name" value="ArfGap/RecO-like zinc finger"/>
    <property type="match status" value="1"/>
</dbReference>
<dbReference type="Pfam" id="PF01412">
    <property type="entry name" value="ArfGap"/>
    <property type="match status" value="1"/>
</dbReference>